<dbReference type="FunFam" id="3.40.50.300:FF:000984">
    <property type="entry name" value="Chromosome partition protein Smc"/>
    <property type="match status" value="1"/>
</dbReference>
<comment type="function">
    <text evidence="6">Required for chromosome condensation and partitioning.</text>
</comment>
<dbReference type="InterPro" id="IPR036277">
    <property type="entry name" value="SMC_hinge_sf"/>
</dbReference>
<keyword evidence="3 6" id="KW-0067">ATP-binding</keyword>
<dbReference type="GO" id="GO:0007062">
    <property type="term" value="P:sister chromatid cohesion"/>
    <property type="evidence" value="ECO:0007669"/>
    <property type="project" value="InterPro"/>
</dbReference>
<dbReference type="AlphaFoldDB" id="A0A2U2MSQ3"/>
<keyword evidence="4 6" id="KW-0175">Coiled coil</keyword>
<dbReference type="GO" id="GO:0005524">
    <property type="term" value="F:ATP binding"/>
    <property type="evidence" value="ECO:0007669"/>
    <property type="project" value="UniProtKB-UniRule"/>
</dbReference>
<dbReference type="CDD" id="cd03278">
    <property type="entry name" value="ABC_SMC_barmotin"/>
    <property type="match status" value="1"/>
</dbReference>
<keyword evidence="10" id="KW-1185">Reference proteome</keyword>
<dbReference type="Pfam" id="PF02463">
    <property type="entry name" value="SMC_N"/>
    <property type="match status" value="1"/>
</dbReference>
<dbReference type="Proteomes" id="UP000245753">
    <property type="component" value="Unassembled WGS sequence"/>
</dbReference>
<keyword evidence="2 6" id="KW-0547">Nucleotide-binding</keyword>
<feature type="binding site" evidence="6">
    <location>
        <begin position="32"/>
        <end position="39"/>
    </location>
    <ligand>
        <name>ATP</name>
        <dbReference type="ChEBI" id="CHEBI:30616"/>
    </ligand>
</feature>
<dbReference type="NCBIfam" id="TIGR02168">
    <property type="entry name" value="SMC_prok_B"/>
    <property type="match status" value="1"/>
</dbReference>
<comment type="similarity">
    <text evidence="6">Belongs to the SMC family.</text>
</comment>
<evidence type="ECO:0000256" key="6">
    <source>
        <dbReference type="HAMAP-Rule" id="MF_01894"/>
    </source>
</evidence>
<dbReference type="Pfam" id="PF06470">
    <property type="entry name" value="SMC_hinge"/>
    <property type="match status" value="1"/>
</dbReference>
<sequence>MYLKELTLKGFKSFASSTTLRFEPGITAVVGPNGSGKSNIVDALTWVMGEQGAKNLRGTSMEDVIFAGSASRPALGRAQVSLTIDNTDRTLDIDYTEVTISRTIFRNGGSEYAINGAPCRLLDIQELLSDTGLGAQMHVIVGQGRLDQILHATPAGHRAFIEEAAGILKHRRRKERALRKLAATEANLARLDDLLGEIRRQMKPLGRQARISRKADVIRATLRDAQARLLADDASQVVSRRIRNRDELTRIRGELRGSQQTLADVGLRIAGIEAQTGESNPAMARITAMWHDMGQVQERLRSLASLADERQRSLNEQIAPVGDDPGPMLARASELDRQAQAQRGLANETKTRFDEVMKARTDAEGRLSSVRAATAELRSSVQRQEARLSGLRELIAREEATIQSIETQQTDLTAQLDSSDRRLEEATDSRNRLRRALSDGWRPDDGRLSEAKAASERSRADLDGIERRKRELDGRIISLQAKADALSDTLESRGASQAVPSGTVKPLGRLVDFLHVDEHWEDAVSRALGAFADAIVVRDDETMLRILETAEHDRSGRAVLIHATDDATRATDASAGNPHTAGNPPGRSLAELIHTNPNAPAETVGDAVTDAARRLVIDTAAVRTREEAMAAMAAGWRRAATVTGELFAAGVAATGGGAAAHSDLSLAARRDKTIAQAESLREERRHLVELLDEARRVNDSAAERVQREQAAANERRIAASQLETQLDAAQRRIDDIAARQSETRDRLHSLAENVAARRRTLDELHRSLSAEQRHDTAQADIDELAERERELESSLTELRRTEADARLQWTEAEHRVQSYKRQADLLRHDAKQAAERRDRVEKLNRRRREQADRAGSIASLARAAAARLDIRITAAERKRDEIQRDLDAKADELVSLRARRDELAPIVASLRGREHELDLERERIAAEYRQTAQKIDDVLGMSVDDAMHEYGPDKPVPVAGTDGDGGEEPHTEPYSREGQATRLERARRDLARLGRVNPLATEEFEALEARNKYLNDQRNDVIASRDDLMALVRRLDSTMVDVFRKAFDDTATAFERMFSILFPGGHGTLKLEDPDDLLTTGVLVQARPAGKRVRQLSLLSGGERSLTALAFLFAIFTARPSPFYVMDEVEAALDDVNLTRLLDAFDRLREHAQLIVITHQQRTMSIADALYGVTMRADGVTAVISQRLDRSSKR</sequence>
<reference evidence="9 10" key="1">
    <citation type="journal article" date="2018" name="Int. J. Syst. Evol. Microbiol.">
        <title>Bifidobacterium catulorum sp. nov., a novel taxon from the faeces of the baby common marmoset (Callithrix jacchus).</title>
        <authorList>
            <person name="Modesto M."/>
            <person name="Michelini S."/>
            <person name="Oki K."/>
            <person name="Biavati B."/>
            <person name="Watanabe K."/>
            <person name="Mattarelli P."/>
        </authorList>
    </citation>
    <scope>NUCLEOTIDE SEQUENCE [LARGE SCALE GENOMIC DNA]</scope>
    <source>
        <strain evidence="9 10">MRM 8.19</strain>
    </source>
</reference>
<feature type="compositionally biased region" description="Basic and acidic residues" evidence="7">
    <location>
        <begin position="441"/>
        <end position="462"/>
    </location>
</feature>
<name>A0A2U2MSQ3_9BIFI</name>
<feature type="coiled-coil region" evidence="6">
    <location>
        <begin position="677"/>
        <end position="899"/>
    </location>
</feature>
<dbReference type="InterPro" id="IPR010935">
    <property type="entry name" value="SMC_hinge"/>
</dbReference>
<dbReference type="InterPro" id="IPR011890">
    <property type="entry name" value="SMC_prok"/>
</dbReference>
<protein>
    <recommendedName>
        <fullName evidence="6">Chromosome partition protein Smc</fullName>
    </recommendedName>
</protein>
<evidence type="ECO:0000256" key="5">
    <source>
        <dbReference type="ARBA" id="ARBA00023125"/>
    </source>
</evidence>
<dbReference type="OrthoDB" id="9808768at2"/>
<dbReference type="InterPro" id="IPR003395">
    <property type="entry name" value="RecF/RecN/SMC_N"/>
</dbReference>
<feature type="coiled-coil region" evidence="6">
    <location>
        <begin position="167"/>
        <end position="201"/>
    </location>
</feature>
<gene>
    <name evidence="6 9" type="primary">smc</name>
    <name evidence="9" type="ORF">DF200_05455</name>
</gene>
<dbReference type="Gene3D" id="1.20.1060.20">
    <property type="match status" value="1"/>
</dbReference>
<dbReference type="GO" id="GO:0005694">
    <property type="term" value="C:chromosome"/>
    <property type="evidence" value="ECO:0007669"/>
    <property type="project" value="InterPro"/>
</dbReference>
<feature type="domain" description="SMC hinge" evidence="8">
    <location>
        <begin position="504"/>
        <end position="632"/>
    </location>
</feature>
<evidence type="ECO:0000313" key="9">
    <source>
        <dbReference type="EMBL" id="PWG59864.1"/>
    </source>
</evidence>
<dbReference type="SUPFAM" id="SSF52540">
    <property type="entry name" value="P-loop containing nucleoside triphosphate hydrolases"/>
    <property type="match status" value="1"/>
</dbReference>
<dbReference type="GO" id="GO:0007059">
    <property type="term" value="P:chromosome segregation"/>
    <property type="evidence" value="ECO:0007669"/>
    <property type="project" value="UniProtKB-UniRule"/>
</dbReference>
<dbReference type="InterPro" id="IPR024704">
    <property type="entry name" value="SMC"/>
</dbReference>
<dbReference type="HAMAP" id="MF_01894">
    <property type="entry name" value="Smc_prok"/>
    <property type="match status" value="1"/>
</dbReference>
<evidence type="ECO:0000256" key="7">
    <source>
        <dbReference type="SAM" id="MobiDB-lite"/>
    </source>
</evidence>
<evidence type="ECO:0000256" key="4">
    <source>
        <dbReference type="ARBA" id="ARBA00023054"/>
    </source>
</evidence>
<dbReference type="Gene3D" id="3.30.70.1620">
    <property type="match status" value="1"/>
</dbReference>
<dbReference type="GO" id="GO:0016887">
    <property type="term" value="F:ATP hydrolysis activity"/>
    <property type="evidence" value="ECO:0007669"/>
    <property type="project" value="InterPro"/>
</dbReference>
<keyword evidence="1 6" id="KW-0963">Cytoplasm</keyword>
<organism evidence="9 10">
    <name type="scientific">Bifidobacterium catulorum</name>
    <dbReference type="NCBI Taxonomy" id="1630173"/>
    <lineage>
        <taxon>Bacteria</taxon>
        <taxon>Bacillati</taxon>
        <taxon>Actinomycetota</taxon>
        <taxon>Actinomycetes</taxon>
        <taxon>Bifidobacteriales</taxon>
        <taxon>Bifidobacteriaceae</taxon>
        <taxon>Bifidobacterium</taxon>
    </lineage>
</organism>
<dbReference type="EMBL" id="QFFN01000011">
    <property type="protein sequence ID" value="PWG59864.1"/>
    <property type="molecule type" value="Genomic_DNA"/>
</dbReference>
<dbReference type="GO" id="GO:0030261">
    <property type="term" value="P:chromosome condensation"/>
    <property type="evidence" value="ECO:0007669"/>
    <property type="project" value="InterPro"/>
</dbReference>
<dbReference type="InterPro" id="IPR027417">
    <property type="entry name" value="P-loop_NTPase"/>
</dbReference>
<accession>A0A2U2MSQ3</accession>
<dbReference type="SMART" id="SM00968">
    <property type="entry name" value="SMC_hinge"/>
    <property type="match status" value="1"/>
</dbReference>
<feature type="region of interest" description="Disordered" evidence="7">
    <location>
        <begin position="952"/>
        <end position="978"/>
    </location>
</feature>
<dbReference type="Gene3D" id="3.40.50.300">
    <property type="entry name" value="P-loop containing nucleotide triphosphate hydrolases"/>
    <property type="match status" value="2"/>
</dbReference>
<feature type="region of interest" description="Disordered" evidence="7">
    <location>
        <begin position="411"/>
        <end position="462"/>
    </location>
</feature>
<feature type="compositionally biased region" description="Basic and acidic residues" evidence="7">
    <location>
        <begin position="418"/>
        <end position="431"/>
    </location>
</feature>
<evidence type="ECO:0000313" key="10">
    <source>
        <dbReference type="Proteomes" id="UP000245753"/>
    </source>
</evidence>
<dbReference type="RefSeq" id="WP_109137269.1">
    <property type="nucleotide sequence ID" value="NZ_QFFN01000011.1"/>
</dbReference>
<comment type="subcellular location">
    <subcellularLocation>
        <location evidence="6">Cytoplasm</location>
    </subcellularLocation>
</comment>
<dbReference type="GO" id="GO:0005737">
    <property type="term" value="C:cytoplasm"/>
    <property type="evidence" value="ECO:0007669"/>
    <property type="project" value="UniProtKB-SubCell"/>
</dbReference>
<comment type="caution">
    <text evidence="9">The sequence shown here is derived from an EMBL/GenBank/DDBJ whole genome shotgun (WGS) entry which is preliminary data.</text>
</comment>
<evidence type="ECO:0000256" key="2">
    <source>
        <dbReference type="ARBA" id="ARBA00022741"/>
    </source>
</evidence>
<evidence type="ECO:0000259" key="8">
    <source>
        <dbReference type="SMART" id="SM00968"/>
    </source>
</evidence>
<feature type="region of interest" description="Disordered" evidence="7">
    <location>
        <begin position="567"/>
        <end position="589"/>
    </location>
</feature>
<evidence type="ECO:0000256" key="3">
    <source>
        <dbReference type="ARBA" id="ARBA00022840"/>
    </source>
</evidence>
<evidence type="ECO:0000256" key="1">
    <source>
        <dbReference type="ARBA" id="ARBA00022490"/>
    </source>
</evidence>
<dbReference type="PANTHER" id="PTHR43977">
    <property type="entry name" value="STRUCTURAL MAINTENANCE OF CHROMOSOMES PROTEIN 3"/>
    <property type="match status" value="1"/>
</dbReference>
<proteinExistence type="inferred from homology"/>
<keyword evidence="5 6" id="KW-0238">DNA-binding</keyword>
<comment type="domain">
    <text evidence="6">Contains large globular domains required for ATP hydrolysis at each terminus and a third globular domain forming a flexible hinge near the middle of the molecule. These domains are separated by coiled-coil structures.</text>
</comment>
<dbReference type="GO" id="GO:0006260">
    <property type="term" value="P:DNA replication"/>
    <property type="evidence" value="ECO:0007669"/>
    <property type="project" value="UniProtKB-UniRule"/>
</dbReference>
<dbReference type="GO" id="GO:0003677">
    <property type="term" value="F:DNA binding"/>
    <property type="evidence" value="ECO:0007669"/>
    <property type="project" value="UniProtKB-UniRule"/>
</dbReference>
<dbReference type="PIRSF" id="PIRSF005719">
    <property type="entry name" value="SMC"/>
    <property type="match status" value="1"/>
</dbReference>
<dbReference type="SUPFAM" id="SSF75553">
    <property type="entry name" value="Smc hinge domain"/>
    <property type="match status" value="1"/>
</dbReference>
<comment type="subunit">
    <text evidence="6">Homodimer.</text>
</comment>